<dbReference type="AlphaFoldDB" id="A0AAW2DUL4"/>
<accession>A0AAW2DUL4</accession>
<name>A0AAW2DUL4_9ROSI</name>
<dbReference type="Gene3D" id="2.60.120.10">
    <property type="entry name" value="Jelly Rolls"/>
    <property type="match status" value="1"/>
</dbReference>
<proteinExistence type="predicted"/>
<evidence type="ECO:0000313" key="2">
    <source>
        <dbReference type="Proteomes" id="UP001459277"/>
    </source>
</evidence>
<sequence length="62" mass="6829">MFSPTYTTDSSVQLIYDVKGIGQIQIVGINGKQVLDAKVKAAHFDTFTLHLHFAQACLRGFS</sequence>
<organism evidence="1 2">
    <name type="scientific">Lithocarpus litseifolius</name>
    <dbReference type="NCBI Taxonomy" id="425828"/>
    <lineage>
        <taxon>Eukaryota</taxon>
        <taxon>Viridiplantae</taxon>
        <taxon>Streptophyta</taxon>
        <taxon>Embryophyta</taxon>
        <taxon>Tracheophyta</taxon>
        <taxon>Spermatophyta</taxon>
        <taxon>Magnoliopsida</taxon>
        <taxon>eudicotyledons</taxon>
        <taxon>Gunneridae</taxon>
        <taxon>Pentapetalae</taxon>
        <taxon>rosids</taxon>
        <taxon>fabids</taxon>
        <taxon>Fagales</taxon>
        <taxon>Fagaceae</taxon>
        <taxon>Lithocarpus</taxon>
    </lineage>
</organism>
<reference evidence="1 2" key="1">
    <citation type="submission" date="2024-01" db="EMBL/GenBank/DDBJ databases">
        <title>A telomere-to-telomere, gap-free genome of sweet tea (Lithocarpus litseifolius).</title>
        <authorList>
            <person name="Zhou J."/>
        </authorList>
    </citation>
    <scope>NUCLEOTIDE SEQUENCE [LARGE SCALE GENOMIC DNA]</scope>
    <source>
        <strain evidence="1">Zhou-2022a</strain>
        <tissue evidence="1">Leaf</tissue>
    </source>
</reference>
<dbReference type="EMBL" id="JAZDWU010000001">
    <property type="protein sequence ID" value="KAL0013228.1"/>
    <property type="molecule type" value="Genomic_DNA"/>
</dbReference>
<keyword evidence="2" id="KW-1185">Reference proteome</keyword>
<dbReference type="Proteomes" id="UP001459277">
    <property type="component" value="Unassembled WGS sequence"/>
</dbReference>
<dbReference type="InterPro" id="IPR014710">
    <property type="entry name" value="RmlC-like_jellyroll"/>
</dbReference>
<comment type="caution">
    <text evidence="1">The sequence shown here is derived from an EMBL/GenBank/DDBJ whole genome shotgun (WGS) entry which is preliminary data.</text>
</comment>
<evidence type="ECO:0000313" key="1">
    <source>
        <dbReference type="EMBL" id="KAL0013228.1"/>
    </source>
</evidence>
<protein>
    <submittedName>
        <fullName evidence="1">Uncharacterized protein</fullName>
    </submittedName>
</protein>
<gene>
    <name evidence="1" type="ORF">SO802_000297</name>
</gene>